<name>A0ACC4B6L4_POPAL</name>
<organism evidence="1 2">
    <name type="scientific">Populus alba</name>
    <name type="common">White poplar</name>
    <dbReference type="NCBI Taxonomy" id="43335"/>
    <lineage>
        <taxon>Eukaryota</taxon>
        <taxon>Viridiplantae</taxon>
        <taxon>Streptophyta</taxon>
        <taxon>Embryophyta</taxon>
        <taxon>Tracheophyta</taxon>
        <taxon>Spermatophyta</taxon>
        <taxon>Magnoliopsida</taxon>
        <taxon>eudicotyledons</taxon>
        <taxon>Gunneridae</taxon>
        <taxon>Pentapetalae</taxon>
        <taxon>rosids</taxon>
        <taxon>fabids</taxon>
        <taxon>Malpighiales</taxon>
        <taxon>Salicaceae</taxon>
        <taxon>Saliceae</taxon>
        <taxon>Populus</taxon>
    </lineage>
</organism>
<accession>A0ACC4B6L4</accession>
<dbReference type="Proteomes" id="UP000309997">
    <property type="component" value="Unassembled WGS sequence"/>
</dbReference>
<comment type="caution">
    <text evidence="1">The sequence shown here is derived from an EMBL/GenBank/DDBJ whole genome shotgun (WGS) entry which is preliminary data.</text>
</comment>
<gene>
    <name evidence="1" type="ORF">D5086_024825</name>
</gene>
<keyword evidence="2" id="KW-1185">Reference proteome</keyword>
<proteinExistence type="predicted"/>
<evidence type="ECO:0000313" key="1">
    <source>
        <dbReference type="EMBL" id="KAL3574212.1"/>
    </source>
</evidence>
<reference evidence="1 2" key="1">
    <citation type="journal article" date="2024" name="Plant Biotechnol. J.">
        <title>Genome and CRISPR/Cas9 system of a widespread forest tree (Populus alba) in the world.</title>
        <authorList>
            <person name="Liu Y.J."/>
            <person name="Jiang P.F."/>
            <person name="Han X.M."/>
            <person name="Li X.Y."/>
            <person name="Wang H.M."/>
            <person name="Wang Y.J."/>
            <person name="Wang X.X."/>
            <person name="Zeng Q.Y."/>
        </authorList>
    </citation>
    <scope>NUCLEOTIDE SEQUENCE [LARGE SCALE GENOMIC DNA]</scope>
    <source>
        <strain evidence="2">cv. PAL-ZL1</strain>
    </source>
</reference>
<dbReference type="EMBL" id="RCHU02000013">
    <property type="protein sequence ID" value="KAL3574212.1"/>
    <property type="molecule type" value="Genomic_DNA"/>
</dbReference>
<evidence type="ECO:0000313" key="2">
    <source>
        <dbReference type="Proteomes" id="UP000309997"/>
    </source>
</evidence>
<sequence>MLKELRRFKRFKSFRVLQYPPHDHQFRHKQRLCSWMLSATRFGEHANPRSSFSETLADVFSDHSSIFVTTYESRIDLMRVCIAGLEGTPYCLAC</sequence>
<protein>
    <submittedName>
        <fullName evidence="1">Uncharacterized protein</fullName>
    </submittedName>
</protein>